<name>A0A1I8AVY9_9BILA</name>
<dbReference type="AlphaFoldDB" id="A0A1I8AVY9"/>
<dbReference type="Proteomes" id="UP000095287">
    <property type="component" value="Unplaced"/>
</dbReference>
<organism evidence="1 2">
    <name type="scientific">Steinernema glaseri</name>
    <dbReference type="NCBI Taxonomy" id="37863"/>
    <lineage>
        <taxon>Eukaryota</taxon>
        <taxon>Metazoa</taxon>
        <taxon>Ecdysozoa</taxon>
        <taxon>Nematoda</taxon>
        <taxon>Chromadorea</taxon>
        <taxon>Rhabditida</taxon>
        <taxon>Tylenchina</taxon>
        <taxon>Panagrolaimomorpha</taxon>
        <taxon>Strongyloidoidea</taxon>
        <taxon>Steinernematidae</taxon>
        <taxon>Steinernema</taxon>
    </lineage>
</organism>
<dbReference type="WBParaSite" id="L893_g9486.t1">
    <property type="protein sequence ID" value="L893_g9486.t1"/>
    <property type="gene ID" value="L893_g9486"/>
</dbReference>
<evidence type="ECO:0000313" key="2">
    <source>
        <dbReference type="WBParaSite" id="L893_g9486.t1"/>
    </source>
</evidence>
<accession>A0A1I8AVY9</accession>
<protein>
    <submittedName>
        <fullName evidence="2">Transposase</fullName>
    </submittedName>
</protein>
<evidence type="ECO:0000313" key="1">
    <source>
        <dbReference type="Proteomes" id="UP000095287"/>
    </source>
</evidence>
<keyword evidence="1" id="KW-1185">Reference proteome</keyword>
<proteinExistence type="predicted"/>
<sequence>MGAEWYAPNKCVAESRGDRMREAFTQDVCYQKRGPDNDESPDAFIVLRRKAKNSSKVTMVNGQQAVVLLRAVIITTPTQKR</sequence>
<reference evidence="2" key="1">
    <citation type="submission" date="2016-11" db="UniProtKB">
        <authorList>
            <consortium name="WormBaseParasite"/>
        </authorList>
    </citation>
    <scope>IDENTIFICATION</scope>
</reference>